<feature type="domain" description="Nitroreductase" evidence="3">
    <location>
        <begin position="7"/>
        <end position="61"/>
    </location>
</feature>
<dbReference type="Pfam" id="PF00881">
    <property type="entry name" value="Nitroreductase"/>
    <property type="match status" value="1"/>
</dbReference>
<dbReference type="RefSeq" id="WP_144921105.1">
    <property type="nucleotide sequence ID" value="NZ_JBHSMC010000005.1"/>
</dbReference>
<accession>A0ABW0LEY8</accession>
<dbReference type="InterPro" id="IPR000415">
    <property type="entry name" value="Nitroreductase-like"/>
</dbReference>
<dbReference type="EMBL" id="JBHSMC010000005">
    <property type="protein sequence ID" value="MFC5464449.1"/>
    <property type="molecule type" value="Genomic_DNA"/>
</dbReference>
<reference evidence="5" key="1">
    <citation type="journal article" date="2019" name="Int. J. Syst. Evol. Microbiol.">
        <title>The Global Catalogue of Microorganisms (GCM) 10K type strain sequencing project: providing services to taxonomists for standard genome sequencing and annotation.</title>
        <authorList>
            <consortium name="The Broad Institute Genomics Platform"/>
            <consortium name="The Broad Institute Genome Sequencing Center for Infectious Disease"/>
            <person name="Wu L."/>
            <person name="Ma J."/>
        </authorList>
    </citation>
    <scope>NUCLEOTIDE SEQUENCE [LARGE SCALE GENOMIC DNA]</scope>
    <source>
        <strain evidence="5">CGMCC 1.12237</strain>
    </source>
</reference>
<comment type="similarity">
    <text evidence="1">Belongs to the nitroreductase family.</text>
</comment>
<keyword evidence="5" id="KW-1185">Reference proteome</keyword>
<dbReference type="InterPro" id="IPR029479">
    <property type="entry name" value="Nitroreductase"/>
</dbReference>
<evidence type="ECO:0000313" key="4">
    <source>
        <dbReference type="EMBL" id="MFC5464449.1"/>
    </source>
</evidence>
<evidence type="ECO:0000313" key="5">
    <source>
        <dbReference type="Proteomes" id="UP001596147"/>
    </source>
</evidence>
<proteinExistence type="inferred from homology"/>
<organism evidence="4 5">
    <name type="scientific">Lederbergia graminis</name>
    <dbReference type="NCBI Taxonomy" id="735518"/>
    <lineage>
        <taxon>Bacteria</taxon>
        <taxon>Bacillati</taxon>
        <taxon>Bacillota</taxon>
        <taxon>Bacilli</taxon>
        <taxon>Bacillales</taxon>
        <taxon>Bacillaceae</taxon>
        <taxon>Lederbergia</taxon>
    </lineage>
</organism>
<comment type="caution">
    <text evidence="4">The sequence shown here is derived from an EMBL/GenBank/DDBJ whole genome shotgun (WGS) entry which is preliminary data.</text>
</comment>
<dbReference type="Proteomes" id="UP001596147">
    <property type="component" value="Unassembled WGS sequence"/>
</dbReference>
<evidence type="ECO:0000256" key="1">
    <source>
        <dbReference type="ARBA" id="ARBA00007118"/>
    </source>
</evidence>
<gene>
    <name evidence="4" type="ORF">ACFPM4_06695</name>
</gene>
<evidence type="ECO:0000256" key="2">
    <source>
        <dbReference type="ARBA" id="ARBA00023002"/>
    </source>
</evidence>
<dbReference type="PANTHER" id="PTHR43673">
    <property type="entry name" value="NAD(P)H NITROREDUCTASE YDGI-RELATED"/>
    <property type="match status" value="1"/>
</dbReference>
<dbReference type="PANTHER" id="PTHR43673:SF10">
    <property type="entry name" value="NADH DEHYDROGENASE_NAD(P)H NITROREDUCTASE XCC3605-RELATED"/>
    <property type="match status" value="1"/>
</dbReference>
<keyword evidence="2" id="KW-0560">Oxidoreductase</keyword>
<dbReference type="SUPFAM" id="SSF55469">
    <property type="entry name" value="FMN-dependent nitroreductase-like"/>
    <property type="match status" value="1"/>
</dbReference>
<dbReference type="Gene3D" id="3.40.109.10">
    <property type="entry name" value="NADH Oxidase"/>
    <property type="match status" value="1"/>
</dbReference>
<sequence>MNVLEAIKQRREITSFEQKELPDDIVQKIIESAYLSPSGNNLPSKEFIIVRTRETLDYLAQTTPYMPWLREAMAAVVVLGRPNISKYWLQDTSIACGFIWLNAVDLGLGAAFGAVYHSEDEKESEQRESYVRSKLDIPEDRRVVAIIGMGYPKKLPDPKKLLPIEETIYYEKFSE</sequence>
<name>A0ABW0LEY8_9BACI</name>
<evidence type="ECO:0000259" key="3">
    <source>
        <dbReference type="Pfam" id="PF00881"/>
    </source>
</evidence>
<protein>
    <submittedName>
        <fullName evidence="4">Nitroreductase family protein</fullName>
    </submittedName>
</protein>